<dbReference type="AlphaFoldDB" id="A0A699K6B5"/>
<gene>
    <name evidence="1" type="ORF">Tci_650104</name>
</gene>
<evidence type="ECO:0000313" key="1">
    <source>
        <dbReference type="EMBL" id="GFA78132.1"/>
    </source>
</evidence>
<dbReference type="EMBL" id="BKCJ010486710">
    <property type="protein sequence ID" value="GFA78132.1"/>
    <property type="molecule type" value="Genomic_DNA"/>
</dbReference>
<feature type="non-terminal residue" evidence="1">
    <location>
        <position position="112"/>
    </location>
</feature>
<organism evidence="1">
    <name type="scientific">Tanacetum cinerariifolium</name>
    <name type="common">Dalmatian daisy</name>
    <name type="synonym">Chrysanthemum cinerariifolium</name>
    <dbReference type="NCBI Taxonomy" id="118510"/>
    <lineage>
        <taxon>Eukaryota</taxon>
        <taxon>Viridiplantae</taxon>
        <taxon>Streptophyta</taxon>
        <taxon>Embryophyta</taxon>
        <taxon>Tracheophyta</taxon>
        <taxon>Spermatophyta</taxon>
        <taxon>Magnoliopsida</taxon>
        <taxon>eudicotyledons</taxon>
        <taxon>Gunneridae</taxon>
        <taxon>Pentapetalae</taxon>
        <taxon>asterids</taxon>
        <taxon>campanulids</taxon>
        <taxon>Asterales</taxon>
        <taxon>Asteraceae</taxon>
        <taxon>Asteroideae</taxon>
        <taxon>Anthemideae</taxon>
        <taxon>Anthemidinae</taxon>
        <taxon>Tanacetum</taxon>
    </lineage>
</organism>
<name>A0A699K6B5_TANCI</name>
<reference evidence="1" key="1">
    <citation type="journal article" date="2019" name="Sci. Rep.">
        <title>Draft genome of Tanacetum cinerariifolium, the natural source of mosquito coil.</title>
        <authorList>
            <person name="Yamashiro T."/>
            <person name="Shiraishi A."/>
            <person name="Satake H."/>
            <person name="Nakayama K."/>
        </authorList>
    </citation>
    <scope>NUCLEOTIDE SEQUENCE</scope>
</reference>
<proteinExistence type="predicted"/>
<dbReference type="PANTHER" id="PTHR11439">
    <property type="entry name" value="GAG-POL-RELATED RETROTRANSPOSON"/>
    <property type="match status" value="1"/>
</dbReference>
<accession>A0A699K6B5</accession>
<protein>
    <submittedName>
        <fullName evidence="1">Retrovirus-related Pol polyprotein from transposon TNT 1-94</fullName>
    </submittedName>
</protein>
<dbReference type="PANTHER" id="PTHR11439:SF509">
    <property type="entry name" value="RNA-DIRECTED DNA POLYMERASE"/>
    <property type="match status" value="1"/>
</dbReference>
<comment type="caution">
    <text evidence="1">The sequence shown here is derived from an EMBL/GenBank/DDBJ whole genome shotgun (WGS) entry which is preliminary data.</text>
</comment>
<sequence>MYLTASRPDVVHATCYCAGYQVRPTEKHLKEVKRILRYLKNTIHIGLWYSKDTSFELTAFSYSNHAGCLDSRKITSGGIKFLGGDKLVSWSSKNQDCTSMSSAEAAYVILSA</sequence>